<name>A0A1H0TW07_9HYPH</name>
<reference evidence="2 3" key="1">
    <citation type="submission" date="2016-10" db="EMBL/GenBank/DDBJ databases">
        <authorList>
            <person name="Varghese N."/>
            <person name="Submissions S."/>
        </authorList>
    </citation>
    <scope>NUCLEOTIDE SEQUENCE [LARGE SCALE GENOMIC DNA]</scope>
    <source>
        <strain evidence="2 3">CGMCC 1.6497</strain>
    </source>
</reference>
<keyword evidence="2" id="KW-0489">Methyltransferase</keyword>
<proteinExistence type="predicted"/>
<gene>
    <name evidence="2" type="ORF">SAMN04488061_3399</name>
</gene>
<keyword evidence="2" id="KW-0808">Transferase</keyword>
<evidence type="ECO:0000313" key="2">
    <source>
        <dbReference type="EMBL" id="SDP58149.1"/>
    </source>
</evidence>
<organism evidence="2 3">
    <name type="scientific">Filomicrobium insigne</name>
    <dbReference type="NCBI Taxonomy" id="418854"/>
    <lineage>
        <taxon>Bacteria</taxon>
        <taxon>Pseudomonadati</taxon>
        <taxon>Pseudomonadota</taxon>
        <taxon>Alphaproteobacteria</taxon>
        <taxon>Hyphomicrobiales</taxon>
        <taxon>Hyphomicrobiaceae</taxon>
        <taxon>Filomicrobium</taxon>
    </lineage>
</organism>
<dbReference type="CDD" id="cd02440">
    <property type="entry name" value="AdoMet_MTases"/>
    <property type="match status" value="1"/>
</dbReference>
<dbReference type="InterPro" id="IPR029063">
    <property type="entry name" value="SAM-dependent_MTases_sf"/>
</dbReference>
<dbReference type="GO" id="GO:0008168">
    <property type="term" value="F:methyltransferase activity"/>
    <property type="evidence" value="ECO:0007669"/>
    <property type="project" value="UniProtKB-KW"/>
</dbReference>
<comment type="caution">
    <text evidence="2">The sequence shown here is derived from an EMBL/GenBank/DDBJ whole genome shotgun (WGS) entry which is preliminary data.</text>
</comment>
<dbReference type="InterPro" id="IPR041698">
    <property type="entry name" value="Methyltransf_25"/>
</dbReference>
<protein>
    <submittedName>
        <fullName evidence="2">Methyltransferase domain-containing protein</fullName>
    </submittedName>
</protein>
<dbReference type="GO" id="GO:0032259">
    <property type="term" value="P:methylation"/>
    <property type="evidence" value="ECO:0007669"/>
    <property type="project" value="UniProtKB-KW"/>
</dbReference>
<dbReference type="EMBL" id="FNJC01000005">
    <property type="protein sequence ID" value="SDP58149.1"/>
    <property type="molecule type" value="Genomic_DNA"/>
</dbReference>
<dbReference type="Pfam" id="PF13649">
    <property type="entry name" value="Methyltransf_25"/>
    <property type="match status" value="1"/>
</dbReference>
<evidence type="ECO:0000259" key="1">
    <source>
        <dbReference type="Pfam" id="PF13649"/>
    </source>
</evidence>
<keyword evidence="3" id="KW-1185">Reference proteome</keyword>
<dbReference type="Gene3D" id="3.40.50.150">
    <property type="entry name" value="Vaccinia Virus protein VP39"/>
    <property type="match status" value="1"/>
</dbReference>
<dbReference type="Proteomes" id="UP000198795">
    <property type="component" value="Unassembled WGS sequence"/>
</dbReference>
<sequence>MSKDASEWVRRFLPGVRPGGRVLDVACGSGRHLSLALGAGYVVTGIDRDTSRARDTLTGEAGRWPANVDLVELDLEDGSPFPVPAGTCDGVIVTNYLWRPLLPGIVAAASDTGLLIYETFATGNGRFGKPSNPAFLLQPGELIDVVAGRLTPIAYEHVHLRDPDRYVQRIAAVGLKHDWLRDPPAF</sequence>
<dbReference type="SUPFAM" id="SSF53335">
    <property type="entry name" value="S-adenosyl-L-methionine-dependent methyltransferases"/>
    <property type="match status" value="1"/>
</dbReference>
<feature type="domain" description="Methyltransferase" evidence="1">
    <location>
        <begin position="22"/>
        <end position="103"/>
    </location>
</feature>
<accession>A0A1H0TW07</accession>
<evidence type="ECO:0000313" key="3">
    <source>
        <dbReference type="Proteomes" id="UP000198795"/>
    </source>
</evidence>